<name>A0A1E3G189_9BACT</name>
<dbReference type="InterPro" id="IPR050146">
    <property type="entry name" value="Type-I_3-dehydroquinase"/>
</dbReference>
<organism evidence="5 6">
    <name type="scientific">Fervidobacterium thailandense</name>
    <dbReference type="NCBI Taxonomy" id="1008305"/>
    <lineage>
        <taxon>Bacteria</taxon>
        <taxon>Thermotogati</taxon>
        <taxon>Thermotogota</taxon>
        <taxon>Thermotogae</taxon>
        <taxon>Thermotogales</taxon>
        <taxon>Fervidobacteriaceae</taxon>
        <taxon>Fervidobacterium</taxon>
    </lineage>
</organism>
<dbReference type="Gene3D" id="3.20.20.70">
    <property type="entry name" value="Aldolase class I"/>
    <property type="match status" value="1"/>
</dbReference>
<dbReference type="GO" id="GO:0046279">
    <property type="term" value="P:3,4-dihydroxybenzoate biosynthetic process"/>
    <property type="evidence" value="ECO:0007669"/>
    <property type="project" value="TreeGrafter"/>
</dbReference>
<comment type="catalytic activity">
    <reaction evidence="1">
        <text>3-dehydroquinate = 3-dehydroshikimate + H2O</text>
        <dbReference type="Rhea" id="RHEA:21096"/>
        <dbReference type="ChEBI" id="CHEBI:15377"/>
        <dbReference type="ChEBI" id="CHEBI:16630"/>
        <dbReference type="ChEBI" id="CHEBI:32364"/>
        <dbReference type="EC" id="4.2.1.10"/>
    </reaction>
</comment>
<dbReference type="PANTHER" id="PTHR43699">
    <property type="entry name" value="3-DEHYDROQUINATE DEHYDRATASE"/>
    <property type="match status" value="1"/>
</dbReference>
<comment type="caution">
    <text evidence="5">The sequence shown here is derived from an EMBL/GenBank/DDBJ whole genome shotgun (WGS) entry which is preliminary data.</text>
</comment>
<protein>
    <recommendedName>
        <fullName evidence="2">3-dehydroquinate dehydratase</fullName>
        <ecNumber evidence="2">4.2.1.10</ecNumber>
    </recommendedName>
</protein>
<evidence type="ECO:0000256" key="1">
    <source>
        <dbReference type="ARBA" id="ARBA00001864"/>
    </source>
</evidence>
<dbReference type="InterPro" id="IPR001381">
    <property type="entry name" value="DHquinase_I"/>
</dbReference>
<evidence type="ECO:0000313" key="6">
    <source>
        <dbReference type="Proteomes" id="UP000094570"/>
    </source>
</evidence>
<dbReference type="AlphaFoldDB" id="A0A1E3G189"/>
<dbReference type="SUPFAM" id="SSF51569">
    <property type="entry name" value="Aldolase"/>
    <property type="match status" value="1"/>
</dbReference>
<gene>
    <name evidence="5" type="ORF">A4H02_07520</name>
</gene>
<dbReference type="STRING" id="1008305.A4H02_07520"/>
<dbReference type="InterPro" id="IPR013785">
    <property type="entry name" value="Aldolase_TIM"/>
</dbReference>
<dbReference type="Proteomes" id="UP000094570">
    <property type="component" value="Unassembled WGS sequence"/>
</dbReference>
<dbReference type="EMBL" id="LWAF01000012">
    <property type="protein sequence ID" value="ODN30019.1"/>
    <property type="molecule type" value="Genomic_DNA"/>
</dbReference>
<dbReference type="EC" id="4.2.1.10" evidence="2"/>
<evidence type="ECO:0000256" key="2">
    <source>
        <dbReference type="ARBA" id="ARBA00012060"/>
    </source>
</evidence>
<reference evidence="6" key="1">
    <citation type="submission" date="2016-04" db="EMBL/GenBank/DDBJ databases">
        <title>The genome sequence project of a novel Fervidobacterium isolate from a hot spring in Thailand.</title>
        <authorList>
            <person name="Gonzalez J.M."/>
            <person name="Cuecas A."/>
            <person name="Kanoksilapatham W."/>
        </authorList>
    </citation>
    <scope>NUCLEOTIDE SEQUENCE [LARGE SCALE GENOMIC DNA]</scope>
    <source>
        <strain evidence="6">FC2004</strain>
    </source>
</reference>
<dbReference type="Pfam" id="PF01487">
    <property type="entry name" value="DHquinase_I"/>
    <property type="match status" value="1"/>
</dbReference>
<dbReference type="RefSeq" id="WP_241498801.1">
    <property type="nucleotide sequence ID" value="NZ_CP140110.1"/>
</dbReference>
<dbReference type="PANTHER" id="PTHR43699:SF1">
    <property type="entry name" value="3-DEHYDROQUINATE DEHYDRATASE"/>
    <property type="match status" value="1"/>
</dbReference>
<dbReference type="CDD" id="cd00502">
    <property type="entry name" value="DHQase_I"/>
    <property type="match status" value="1"/>
</dbReference>
<accession>A0A1E3G189</accession>
<keyword evidence="4" id="KW-0704">Schiff base</keyword>
<keyword evidence="3" id="KW-0456">Lyase</keyword>
<sequence>MQTAVPPIGEPYGDFICASVGHRSDYVFEEVDRRYRLYELRIDLMSFEVPELDGVARRLSAFLKSSRRGRCIVTCRAGRFSDAERFQLLRIAALSGADFIDVDSELPFELARELRELSRTVGTSFIYSYHNFESTDKLDVLKSWIERAEASLSPDLLKVATLVCSDEDAETLLSLCSPRVIVAGMGKLGVKVRCLAPLLGSPFTFAAAFESTAPDQPSYDELRQMILSTTADQLEKDLRRL</sequence>
<dbReference type="GO" id="GO:0003855">
    <property type="term" value="F:3-dehydroquinate dehydratase activity"/>
    <property type="evidence" value="ECO:0007669"/>
    <property type="project" value="UniProtKB-EC"/>
</dbReference>
<evidence type="ECO:0000256" key="4">
    <source>
        <dbReference type="ARBA" id="ARBA00023270"/>
    </source>
</evidence>
<evidence type="ECO:0000313" key="5">
    <source>
        <dbReference type="EMBL" id="ODN30019.1"/>
    </source>
</evidence>
<proteinExistence type="predicted"/>
<evidence type="ECO:0000256" key="3">
    <source>
        <dbReference type="ARBA" id="ARBA00023239"/>
    </source>
</evidence>
<keyword evidence="6" id="KW-1185">Reference proteome</keyword>